<proteinExistence type="inferred from homology"/>
<keyword evidence="5" id="KW-0256">Endoplasmic reticulum</keyword>
<evidence type="ECO:0000256" key="7">
    <source>
        <dbReference type="ARBA" id="ARBA00023034"/>
    </source>
</evidence>
<name>A0A9P8Q987_WICPI</name>
<evidence type="ECO:0000313" key="10">
    <source>
        <dbReference type="Proteomes" id="UP000774326"/>
    </source>
</evidence>
<accession>A0A9P8Q987</accession>
<evidence type="ECO:0000256" key="3">
    <source>
        <dbReference type="ARBA" id="ARBA00006218"/>
    </source>
</evidence>
<dbReference type="PIRSF" id="PIRSF018293">
    <property type="entry name" value="TRAPP_I_complex_Bet3"/>
    <property type="match status" value="1"/>
</dbReference>
<reference evidence="9" key="2">
    <citation type="submission" date="2021-01" db="EMBL/GenBank/DDBJ databases">
        <authorList>
            <person name="Schikora-Tamarit M.A."/>
        </authorList>
    </citation>
    <scope>NUCLEOTIDE SEQUENCE</scope>
    <source>
        <strain evidence="9">CBS2887</strain>
    </source>
</reference>
<keyword evidence="7 8" id="KW-0333">Golgi apparatus</keyword>
<dbReference type="Gene3D" id="3.30.1380.20">
    <property type="entry name" value="Trafficking protein particle complex subunit 3"/>
    <property type="match status" value="1"/>
</dbReference>
<reference evidence="9" key="1">
    <citation type="journal article" date="2021" name="Open Biol.">
        <title>Shared evolutionary footprints suggest mitochondrial oxidative damage underlies multiple complex I losses in fungi.</title>
        <authorList>
            <person name="Schikora-Tamarit M.A."/>
            <person name="Marcet-Houben M."/>
            <person name="Nosek J."/>
            <person name="Gabaldon T."/>
        </authorList>
    </citation>
    <scope>NUCLEOTIDE SEQUENCE</scope>
    <source>
        <strain evidence="9">CBS2887</strain>
    </source>
</reference>
<sequence>MSKSLKTTGEDLWKNKADKVNSELFTLTYGSIVAQLVRDYKQDYTQVNLQLEKMGYDIGIRIIEEFLAKSQVGRCQSFKETSEILSKIAFKYFLNITPRVENFSTDGKQFSLILDENPLAEFVELPDDEKANKQLWYSNVLVGVLRGALEMVQLDVEVAFVGDVLRGDDATEIRLKLIKILKDEIPAGED</sequence>
<dbReference type="OrthoDB" id="10262857at2759"/>
<evidence type="ECO:0000313" key="9">
    <source>
        <dbReference type="EMBL" id="KAH3686633.1"/>
    </source>
</evidence>
<gene>
    <name evidence="9" type="ORF">WICPIJ_002383</name>
</gene>
<dbReference type="PANTHER" id="PTHR13048">
    <property type="entry name" value="TRAFFICKING PROTEIN PARTICLE COMPLEX SUBUNIT 3"/>
    <property type="match status" value="1"/>
</dbReference>
<dbReference type="AlphaFoldDB" id="A0A9P8Q987"/>
<evidence type="ECO:0000256" key="1">
    <source>
        <dbReference type="ARBA" id="ARBA00004222"/>
    </source>
</evidence>
<protein>
    <recommendedName>
        <fullName evidence="8">Trafficking protein particle complex subunit BET3</fullName>
    </recommendedName>
</protein>
<dbReference type="Pfam" id="PF04051">
    <property type="entry name" value="TRAPP"/>
    <property type="match status" value="1"/>
</dbReference>
<dbReference type="GO" id="GO:0016236">
    <property type="term" value="P:macroautophagy"/>
    <property type="evidence" value="ECO:0007669"/>
    <property type="project" value="UniProtKB-ARBA"/>
</dbReference>
<evidence type="ECO:0000256" key="2">
    <source>
        <dbReference type="ARBA" id="ARBA00004240"/>
    </source>
</evidence>
<dbReference type="InterPro" id="IPR007194">
    <property type="entry name" value="TRAPP_component"/>
</dbReference>
<keyword evidence="6 8" id="KW-0931">ER-Golgi transport</keyword>
<evidence type="ECO:0000256" key="4">
    <source>
        <dbReference type="ARBA" id="ARBA00022448"/>
    </source>
</evidence>
<dbReference type="GO" id="GO:0005794">
    <property type="term" value="C:Golgi apparatus"/>
    <property type="evidence" value="ECO:0007669"/>
    <property type="project" value="UniProtKB-SubCell"/>
</dbReference>
<dbReference type="Proteomes" id="UP000774326">
    <property type="component" value="Unassembled WGS sequence"/>
</dbReference>
<dbReference type="EMBL" id="JAEUBG010001287">
    <property type="protein sequence ID" value="KAH3686633.1"/>
    <property type="molecule type" value="Genomic_DNA"/>
</dbReference>
<evidence type="ECO:0000256" key="5">
    <source>
        <dbReference type="ARBA" id="ARBA00022824"/>
    </source>
</evidence>
<dbReference type="InterPro" id="IPR024096">
    <property type="entry name" value="NO_sig/Golgi_transp_ligand-bd"/>
</dbReference>
<dbReference type="SUPFAM" id="SSF111126">
    <property type="entry name" value="Ligand-binding domain in the NO signalling and Golgi transport"/>
    <property type="match status" value="1"/>
</dbReference>
<dbReference type="GO" id="GO:0030008">
    <property type="term" value="C:TRAPP complex"/>
    <property type="evidence" value="ECO:0007669"/>
    <property type="project" value="InterPro"/>
</dbReference>
<dbReference type="FunFam" id="3.30.1380.20:FF:000001">
    <property type="entry name" value="Trafficking protein particle complex subunit BET3"/>
    <property type="match status" value="1"/>
</dbReference>
<dbReference type="GO" id="GO:0048193">
    <property type="term" value="P:Golgi vesicle transport"/>
    <property type="evidence" value="ECO:0007669"/>
    <property type="project" value="InterPro"/>
</dbReference>
<evidence type="ECO:0000256" key="6">
    <source>
        <dbReference type="ARBA" id="ARBA00022892"/>
    </source>
</evidence>
<organism evidence="9 10">
    <name type="scientific">Wickerhamomyces pijperi</name>
    <name type="common">Yeast</name>
    <name type="synonym">Pichia pijperi</name>
    <dbReference type="NCBI Taxonomy" id="599730"/>
    <lineage>
        <taxon>Eukaryota</taxon>
        <taxon>Fungi</taxon>
        <taxon>Dikarya</taxon>
        <taxon>Ascomycota</taxon>
        <taxon>Saccharomycotina</taxon>
        <taxon>Saccharomycetes</taxon>
        <taxon>Phaffomycetales</taxon>
        <taxon>Wickerhamomycetaceae</taxon>
        <taxon>Wickerhamomyces</taxon>
    </lineage>
</organism>
<keyword evidence="4 8" id="KW-0813">Transport</keyword>
<evidence type="ECO:0000256" key="8">
    <source>
        <dbReference type="PIRNR" id="PIRNR018293"/>
    </source>
</evidence>
<keyword evidence="10" id="KW-1185">Reference proteome</keyword>
<dbReference type="InterPro" id="IPR016721">
    <property type="entry name" value="Bet3"/>
</dbReference>
<dbReference type="CDD" id="cd14942">
    <property type="entry name" value="TRAPPC3_bet3"/>
    <property type="match status" value="1"/>
</dbReference>
<comment type="subcellular location">
    <subcellularLocation>
        <location evidence="2">Endoplasmic reticulum</location>
    </subcellularLocation>
    <subcellularLocation>
        <location evidence="1 8">Golgi apparatus</location>
        <location evidence="1 8">cis-Golgi network</location>
    </subcellularLocation>
</comment>
<dbReference type="GO" id="GO:0005783">
    <property type="term" value="C:endoplasmic reticulum"/>
    <property type="evidence" value="ECO:0007669"/>
    <property type="project" value="UniProtKB-SubCell"/>
</dbReference>
<comment type="caution">
    <text evidence="9">The sequence shown here is derived from an EMBL/GenBank/DDBJ whole genome shotgun (WGS) entry which is preliminary data.</text>
</comment>
<comment type="similarity">
    <text evidence="3 8">Belongs to the TRAPP small subunits family. BET3 subfamily.</text>
</comment>